<feature type="repeat" description="ANK" evidence="7">
    <location>
        <begin position="1626"/>
        <end position="1658"/>
    </location>
</feature>
<feature type="repeat" description="ANK" evidence="7">
    <location>
        <begin position="1659"/>
        <end position="1691"/>
    </location>
</feature>
<dbReference type="Pfam" id="PF12796">
    <property type="entry name" value="Ank_2"/>
    <property type="match status" value="5"/>
</dbReference>
<feature type="repeat" description="ANK" evidence="7">
    <location>
        <begin position="1395"/>
        <end position="1427"/>
    </location>
</feature>
<dbReference type="Proteomes" id="UP000051487">
    <property type="component" value="Unassembled WGS sequence"/>
</dbReference>
<evidence type="ECO:0000256" key="7">
    <source>
        <dbReference type="PROSITE-ProRule" id="PRU00023"/>
    </source>
</evidence>
<dbReference type="Pfam" id="PF24883">
    <property type="entry name" value="NPHP3_N"/>
    <property type="match status" value="1"/>
</dbReference>
<dbReference type="InterPro" id="IPR027417">
    <property type="entry name" value="P-loop_NTPase"/>
</dbReference>
<dbReference type="Pfam" id="PF01490">
    <property type="entry name" value="Aa_trans"/>
    <property type="match status" value="1"/>
</dbReference>
<dbReference type="GO" id="GO:0003824">
    <property type="term" value="F:catalytic activity"/>
    <property type="evidence" value="ECO:0007669"/>
    <property type="project" value="InterPro"/>
</dbReference>
<dbReference type="InterPro" id="IPR002110">
    <property type="entry name" value="Ankyrin_rpt"/>
</dbReference>
<feature type="repeat" description="ANK" evidence="7">
    <location>
        <begin position="1494"/>
        <end position="1526"/>
    </location>
</feature>
<comment type="caution">
    <text evidence="13">The sequence shown here is derived from an EMBL/GenBank/DDBJ whole genome shotgun (WGS) entry which is preliminary data.</text>
</comment>
<dbReference type="Gene3D" id="1.25.40.20">
    <property type="entry name" value="Ankyrin repeat-containing domain"/>
    <property type="match status" value="3"/>
</dbReference>
<keyword evidence="2 9" id="KW-0812">Transmembrane</keyword>
<feature type="transmembrane region" description="Helical" evidence="9">
    <location>
        <begin position="419"/>
        <end position="442"/>
    </location>
</feature>
<organism evidence="13 14">
    <name type="scientific">Aspergillus lentulus</name>
    <dbReference type="NCBI Taxonomy" id="293939"/>
    <lineage>
        <taxon>Eukaryota</taxon>
        <taxon>Fungi</taxon>
        <taxon>Dikarya</taxon>
        <taxon>Ascomycota</taxon>
        <taxon>Pezizomycotina</taxon>
        <taxon>Eurotiomycetes</taxon>
        <taxon>Eurotiomycetidae</taxon>
        <taxon>Eurotiales</taxon>
        <taxon>Aspergillaceae</taxon>
        <taxon>Aspergillus</taxon>
        <taxon>Aspergillus subgen. Fumigati</taxon>
    </lineage>
</organism>
<dbReference type="InterPro" id="IPR035994">
    <property type="entry name" value="Nucleoside_phosphorylase_sf"/>
</dbReference>
<dbReference type="PANTHER" id="PTHR24171">
    <property type="entry name" value="ANKYRIN REPEAT DOMAIN-CONTAINING PROTEIN 39-RELATED"/>
    <property type="match status" value="1"/>
</dbReference>
<dbReference type="Pfam" id="PF22939">
    <property type="entry name" value="WHD_GPIID"/>
    <property type="match status" value="1"/>
</dbReference>
<feature type="repeat" description="ANK" evidence="7">
    <location>
        <begin position="1527"/>
        <end position="1559"/>
    </location>
</feature>
<feature type="repeat" description="ANK" evidence="7">
    <location>
        <begin position="1692"/>
        <end position="1724"/>
    </location>
</feature>
<dbReference type="Gene3D" id="3.40.50.300">
    <property type="entry name" value="P-loop containing nucleotide triphosphate hydrolases"/>
    <property type="match status" value="1"/>
</dbReference>
<proteinExistence type="predicted"/>
<dbReference type="SUPFAM" id="SSF53167">
    <property type="entry name" value="Purine and uridine phosphorylases"/>
    <property type="match status" value="1"/>
</dbReference>
<feature type="transmembrane region" description="Helical" evidence="9">
    <location>
        <begin position="196"/>
        <end position="221"/>
    </location>
</feature>
<evidence type="ECO:0000313" key="14">
    <source>
        <dbReference type="Proteomes" id="UP000051487"/>
    </source>
</evidence>
<evidence type="ECO:0000256" key="5">
    <source>
        <dbReference type="ARBA" id="ARBA00023043"/>
    </source>
</evidence>
<dbReference type="InterPro" id="IPR056884">
    <property type="entry name" value="NPHP3-like_N"/>
</dbReference>
<dbReference type="GO" id="GO:0009116">
    <property type="term" value="P:nucleoside metabolic process"/>
    <property type="evidence" value="ECO:0007669"/>
    <property type="project" value="InterPro"/>
</dbReference>
<keyword evidence="5 7" id="KW-0040">ANK repeat</keyword>
<name>A0AAN4PVF7_ASPLE</name>
<evidence type="ECO:0000256" key="8">
    <source>
        <dbReference type="SAM" id="MobiDB-lite"/>
    </source>
</evidence>
<feature type="transmembrane region" description="Helical" evidence="9">
    <location>
        <begin position="313"/>
        <end position="332"/>
    </location>
</feature>
<evidence type="ECO:0000256" key="4">
    <source>
        <dbReference type="ARBA" id="ARBA00022989"/>
    </source>
</evidence>
<evidence type="ECO:0000256" key="9">
    <source>
        <dbReference type="SAM" id="Phobius"/>
    </source>
</evidence>
<dbReference type="Gene3D" id="3.40.50.1580">
    <property type="entry name" value="Nucleoside phosphorylase domain"/>
    <property type="match status" value="1"/>
</dbReference>
<accession>A0AAN4PVF7</accession>
<evidence type="ECO:0000259" key="10">
    <source>
        <dbReference type="Pfam" id="PF01490"/>
    </source>
</evidence>
<feature type="transmembrane region" description="Helical" evidence="9">
    <location>
        <begin position="386"/>
        <end position="407"/>
    </location>
</feature>
<dbReference type="SUPFAM" id="SSF48403">
    <property type="entry name" value="Ankyrin repeat"/>
    <property type="match status" value="2"/>
</dbReference>
<feature type="repeat" description="ANK" evidence="7">
    <location>
        <begin position="1329"/>
        <end position="1361"/>
    </location>
</feature>
<feature type="compositionally biased region" description="Basic and acidic residues" evidence="8">
    <location>
        <begin position="27"/>
        <end position="38"/>
    </location>
</feature>
<dbReference type="EMBL" id="BCLY01000017">
    <property type="protein sequence ID" value="GAQ12113.1"/>
    <property type="molecule type" value="Genomic_DNA"/>
</dbReference>
<dbReference type="SMART" id="SM00248">
    <property type="entry name" value="ANK"/>
    <property type="match status" value="13"/>
</dbReference>
<evidence type="ECO:0000256" key="2">
    <source>
        <dbReference type="ARBA" id="ARBA00022692"/>
    </source>
</evidence>
<dbReference type="PROSITE" id="PS50297">
    <property type="entry name" value="ANK_REP_REGION"/>
    <property type="match status" value="8"/>
</dbReference>
<evidence type="ECO:0000256" key="6">
    <source>
        <dbReference type="ARBA" id="ARBA00023136"/>
    </source>
</evidence>
<sequence>MTSRIVSLSPDDSKIDMDAESQTQPQKPEDMDQKKEEPMPPVRQDAFGDEEFAEVKYKVLKWWQGGLLMVAETISLGILSLPAAVGAVGLAPGLAILISMGILASYNGYVIGQIKLRFPHISSMSDAGEVLLGPFGRELLNAAQILLLIFIMASHILTFTVALNVITGHGTCSIVFGVVGTVISCLLSLPRTLEKVSWLSLVSFVSVFSAVMVTMISIGIIKPTSTWAVAKHTDLVTGFGAVTNMVFAYASHNSFFTFIAELSDPREFPKALALLQSIDISLYIVAAVVIYYFAGEDVTSPALGSTGLLIAKIAYGIALPTIVIAGVINGHIAAKAIYLRMFAGTTRIHKRDIVAVGSWIGIMAVLWTIAWIIAEAIPVFNDLIGLIASLFLSWFTFGLPGVFWLYMNKGMWFLSRGKIFLTVVNVSSVCIGLVVCALGLYASAVVQPPALFAAFPTTRLGSHEDQHRSFAKNLSNTAMASTKPATASQVQSKASKRSEAVSLPPERYTVGWICAIPSELIAARAMLDDEHAQLKTQPKHDENSYILGCIGGHNVTIACLPEYGTNRAAIAAKSMQSTFPSLRFGVLVGVGGGVPSSENDIRLGDLVVSLPSAQGGGVIQYDLGRMEIDGFRRLGTLNKPPVLLRTAITTLRATRNLGREISRLVNEAFKGDQRDQRDQLDQDSDEESDEEWSYPMTAKDILFSAIYKHIDKNRTCEGCVVAAMKDDIVDRPPRRSTNPRIHYGNIASGNAVMKDGLERDRLAARDNVICFEMEAAGLMDDFPCLVIRGVCDYSDSHKNKKWQPYAAAVAAAFAKKLLLIVTPQAVMDNLEPIKENVAEIRSIAAATRTVVESIHLDSQFRKIKDWLSPPDPSTNFVKALKMHYEGTGLWFLESELFQQWKAGSRQHLWLYGIPGCGKTVLTSTIIDHLRQNQSCSSTLVLDFFFDFSDTRKQSLDQLVRSLVAQLYSRCKDSRGELDALFTNCEGGDQQPTTDSLRATLEAMVQHVQTVQIVIDALDECQTRKDLLSWMRELATSDHRNIYLLATSRREDELESELKSWLSEESFIPIQQGPVDADIGAYIHGTLRADNEFRRWRSKPAVLEEIETELRKKADGMFRWAACQLDVLEKCLHLREVREALASLPETLDETYARIMTNIKKEHRKDAIKILQFLTFSERPLTVGEAVDAIVVDLNADCQFNPEERLPVPGEIVRICSSLVSLTTRENDDNREEAVMLLQLAHFSVKEYLSSGRVEKVFQASMTEISARACITRVCLAYMVYFGGKCPAEEIRDVQESILQFLLNESEAYAAWGYLFDPDKPQARDPRRFHMASPLYYASSGGLTYTVRLLLEKEANVNAQGGFYGNALQAASRIGNEKIVQLLLERGADINAQGGYYSNALYAASLEGHEQIVQLLQEKGANINTQGGYYGNALQAASLKAYKKAVQLLLEKGANINAQGGYYGNALQAASYCGDEKIVQLLLDKRANINAQGGEYSNALQAASNQGHEKIVQLLLEKGANVNAQGGYRGNALQAASWGGHGKIVQMLLQKGADVNAQGGYFGNALQAASFQGDERIVQMLLEKGADVNTQGGYFGNALQAASYQQHEMIVQMLLEKGANVNAQGGRDGNALYAASSQGYERIVHMLLEKGADANTQGGYYGNALQAASQIGNKKIVQVLLDKGADVNAQGGYYGNALQAASYHSNEKIVQLLLEKGADINAQGGEYGNALQAASNQGHEKIVQLLLEKEALPPRSATDRNWGTAEQRYNQLYQPGQPRDIFEVFSILQRYIGCFPEFAGRTL</sequence>
<keyword evidence="6 9" id="KW-0472">Membrane</keyword>
<feature type="transmembrane region" description="Helical" evidence="9">
    <location>
        <begin position="145"/>
        <end position="167"/>
    </location>
</feature>
<dbReference type="InterPro" id="IPR036770">
    <property type="entry name" value="Ankyrin_rpt-contain_sf"/>
</dbReference>
<feature type="transmembrane region" description="Helical" evidence="9">
    <location>
        <begin position="173"/>
        <end position="189"/>
    </location>
</feature>
<dbReference type="PANTHER" id="PTHR24171:SF10">
    <property type="entry name" value="ANKYRIN REPEAT DOMAIN-CONTAINING PROTEIN 29-LIKE"/>
    <property type="match status" value="1"/>
</dbReference>
<dbReference type="PROSITE" id="PS50088">
    <property type="entry name" value="ANK_REPEAT"/>
    <property type="match status" value="10"/>
</dbReference>
<dbReference type="SUPFAM" id="SSF52540">
    <property type="entry name" value="P-loop containing nucleoside triphosphate hydrolases"/>
    <property type="match status" value="1"/>
</dbReference>
<dbReference type="InterPro" id="IPR054471">
    <property type="entry name" value="GPIID_WHD"/>
</dbReference>
<evidence type="ECO:0008006" key="15">
    <source>
        <dbReference type="Google" id="ProtNLM"/>
    </source>
</evidence>
<feature type="repeat" description="ANK" evidence="7">
    <location>
        <begin position="1563"/>
        <end position="1592"/>
    </location>
</feature>
<feature type="transmembrane region" description="Helical" evidence="9">
    <location>
        <begin position="94"/>
        <end position="112"/>
    </location>
</feature>
<dbReference type="FunFam" id="1.20.1740.10:FF:000039">
    <property type="entry name" value="Neutral amino acid transporter (Eurofung)"/>
    <property type="match status" value="1"/>
</dbReference>
<dbReference type="InterPro" id="IPR013057">
    <property type="entry name" value="AA_transpt_TM"/>
</dbReference>
<evidence type="ECO:0000256" key="1">
    <source>
        <dbReference type="ARBA" id="ARBA00004370"/>
    </source>
</evidence>
<feature type="region of interest" description="Disordered" evidence="8">
    <location>
        <begin position="672"/>
        <end position="692"/>
    </location>
</feature>
<comment type="subcellular location">
    <subcellularLocation>
        <location evidence="1">Membrane</location>
    </subcellularLocation>
</comment>
<feature type="transmembrane region" description="Helical" evidence="9">
    <location>
        <begin position="272"/>
        <end position="293"/>
    </location>
</feature>
<dbReference type="GO" id="GO:0016020">
    <property type="term" value="C:membrane"/>
    <property type="evidence" value="ECO:0007669"/>
    <property type="project" value="UniProtKB-SubCell"/>
</dbReference>
<keyword evidence="4 9" id="KW-1133">Transmembrane helix</keyword>
<evidence type="ECO:0000259" key="11">
    <source>
        <dbReference type="Pfam" id="PF22939"/>
    </source>
</evidence>
<feature type="region of interest" description="Disordered" evidence="8">
    <location>
        <begin position="1"/>
        <end position="41"/>
    </location>
</feature>
<gene>
    <name evidence="13" type="ORF">ALT_9434</name>
</gene>
<evidence type="ECO:0000313" key="13">
    <source>
        <dbReference type="EMBL" id="GAQ12113.1"/>
    </source>
</evidence>
<feature type="transmembrane region" description="Helical" evidence="9">
    <location>
        <begin position="241"/>
        <end position="260"/>
    </location>
</feature>
<feature type="compositionally biased region" description="Acidic residues" evidence="8">
    <location>
        <begin position="681"/>
        <end position="692"/>
    </location>
</feature>
<feature type="transmembrane region" description="Helical" evidence="9">
    <location>
        <begin position="66"/>
        <end position="88"/>
    </location>
</feature>
<evidence type="ECO:0000259" key="12">
    <source>
        <dbReference type="Pfam" id="PF24883"/>
    </source>
</evidence>
<protein>
    <recommendedName>
        <fullName evidence="15">N amino acid transport system protein</fullName>
    </recommendedName>
</protein>
<keyword evidence="3" id="KW-0677">Repeat</keyword>
<feature type="region of interest" description="Disordered" evidence="8">
    <location>
        <begin position="479"/>
        <end position="498"/>
    </location>
</feature>
<feature type="domain" description="Nephrocystin 3-like N-terminal" evidence="12">
    <location>
        <begin position="886"/>
        <end position="1048"/>
    </location>
</feature>
<feature type="domain" description="Amino acid transporter transmembrane" evidence="10">
    <location>
        <begin position="60"/>
        <end position="443"/>
    </location>
</feature>
<evidence type="ECO:0000256" key="3">
    <source>
        <dbReference type="ARBA" id="ARBA00022737"/>
    </source>
</evidence>
<feature type="repeat" description="ANK" evidence="7">
    <location>
        <begin position="1596"/>
        <end position="1625"/>
    </location>
</feature>
<feature type="domain" description="GPI inositol-deacylase winged helix" evidence="11">
    <location>
        <begin position="1160"/>
        <end position="1253"/>
    </location>
</feature>
<feature type="repeat" description="ANK" evidence="7">
    <location>
        <begin position="1365"/>
        <end position="1394"/>
    </location>
</feature>
<feature type="compositionally biased region" description="Polar residues" evidence="8">
    <location>
        <begin position="479"/>
        <end position="493"/>
    </location>
</feature>
<feature type="transmembrane region" description="Helical" evidence="9">
    <location>
        <begin position="353"/>
        <end position="374"/>
    </location>
</feature>
<reference evidence="13 14" key="1">
    <citation type="submission" date="2015-11" db="EMBL/GenBank/DDBJ databases">
        <title>Aspergillus lentulus strain IFM 54703T.</title>
        <authorList>
            <person name="Kusuya Y."/>
            <person name="Sakai K."/>
            <person name="Kamei K."/>
            <person name="Takahashi H."/>
            <person name="Yaguchi T."/>
        </authorList>
    </citation>
    <scope>NUCLEOTIDE SEQUENCE [LARGE SCALE GENOMIC DNA]</scope>
    <source>
        <strain evidence="13 14">IFM 54703</strain>
    </source>
</reference>